<evidence type="ECO:0000256" key="1">
    <source>
        <dbReference type="SAM" id="Phobius"/>
    </source>
</evidence>
<keyword evidence="1" id="KW-0472">Membrane</keyword>
<keyword evidence="3" id="KW-1185">Reference proteome</keyword>
<evidence type="ECO:0000313" key="2">
    <source>
        <dbReference type="EMBL" id="OTF90262.1"/>
    </source>
</evidence>
<dbReference type="InParanoid" id="A0A251RVI3"/>
<proteinExistence type="predicted"/>
<feature type="transmembrane region" description="Helical" evidence="1">
    <location>
        <begin position="16"/>
        <end position="36"/>
    </location>
</feature>
<dbReference type="AlphaFoldDB" id="A0A251RVI3"/>
<name>A0A251RVI3_HELAN</name>
<keyword evidence="1" id="KW-0812">Transmembrane</keyword>
<organism evidence="2 3">
    <name type="scientific">Helianthus annuus</name>
    <name type="common">Common sunflower</name>
    <dbReference type="NCBI Taxonomy" id="4232"/>
    <lineage>
        <taxon>Eukaryota</taxon>
        <taxon>Viridiplantae</taxon>
        <taxon>Streptophyta</taxon>
        <taxon>Embryophyta</taxon>
        <taxon>Tracheophyta</taxon>
        <taxon>Spermatophyta</taxon>
        <taxon>Magnoliopsida</taxon>
        <taxon>eudicotyledons</taxon>
        <taxon>Gunneridae</taxon>
        <taxon>Pentapetalae</taxon>
        <taxon>asterids</taxon>
        <taxon>campanulids</taxon>
        <taxon>Asterales</taxon>
        <taxon>Asteraceae</taxon>
        <taxon>Asteroideae</taxon>
        <taxon>Heliantheae alliance</taxon>
        <taxon>Heliantheae</taxon>
        <taxon>Helianthus</taxon>
    </lineage>
</organism>
<sequence length="94" mass="10762">MYSLVRSDHPSATPCVVFRIVLFYCFIHQLNLLIAIKLNPNSSPYKYNLISASLPLYKLKSHSQNSLKLPKIRSYNQNFGQIQQASLKRTSCSN</sequence>
<evidence type="ECO:0000313" key="3">
    <source>
        <dbReference type="Proteomes" id="UP000215914"/>
    </source>
</evidence>
<accession>A0A251RVI3</accession>
<protein>
    <submittedName>
        <fullName evidence="2">Uncharacterized protein</fullName>
    </submittedName>
</protein>
<keyword evidence="1" id="KW-1133">Transmembrane helix</keyword>
<reference evidence="3" key="1">
    <citation type="journal article" date="2017" name="Nature">
        <title>The sunflower genome provides insights into oil metabolism, flowering and Asterid evolution.</title>
        <authorList>
            <person name="Badouin H."/>
            <person name="Gouzy J."/>
            <person name="Grassa C.J."/>
            <person name="Murat F."/>
            <person name="Staton S.E."/>
            <person name="Cottret L."/>
            <person name="Lelandais-Briere C."/>
            <person name="Owens G.L."/>
            <person name="Carrere S."/>
            <person name="Mayjonade B."/>
            <person name="Legrand L."/>
            <person name="Gill N."/>
            <person name="Kane N.C."/>
            <person name="Bowers J.E."/>
            <person name="Hubner S."/>
            <person name="Bellec A."/>
            <person name="Berard A."/>
            <person name="Berges H."/>
            <person name="Blanchet N."/>
            <person name="Boniface M.C."/>
            <person name="Brunel D."/>
            <person name="Catrice O."/>
            <person name="Chaidir N."/>
            <person name="Claudel C."/>
            <person name="Donnadieu C."/>
            <person name="Faraut T."/>
            <person name="Fievet G."/>
            <person name="Helmstetter N."/>
            <person name="King M."/>
            <person name="Knapp S.J."/>
            <person name="Lai Z."/>
            <person name="Le Paslier M.C."/>
            <person name="Lippi Y."/>
            <person name="Lorenzon L."/>
            <person name="Mandel J.R."/>
            <person name="Marage G."/>
            <person name="Marchand G."/>
            <person name="Marquand E."/>
            <person name="Bret-Mestries E."/>
            <person name="Morien E."/>
            <person name="Nambeesan S."/>
            <person name="Nguyen T."/>
            <person name="Pegot-Espagnet P."/>
            <person name="Pouilly N."/>
            <person name="Raftis F."/>
            <person name="Sallet E."/>
            <person name="Schiex T."/>
            <person name="Thomas J."/>
            <person name="Vandecasteele C."/>
            <person name="Vares D."/>
            <person name="Vear F."/>
            <person name="Vautrin S."/>
            <person name="Crespi M."/>
            <person name="Mangin B."/>
            <person name="Burke J.M."/>
            <person name="Salse J."/>
            <person name="Munos S."/>
            <person name="Vincourt P."/>
            <person name="Rieseberg L.H."/>
            <person name="Langlade N.B."/>
        </authorList>
    </citation>
    <scope>NUCLEOTIDE SEQUENCE [LARGE SCALE GENOMIC DNA]</scope>
    <source>
        <strain evidence="3">cv. SF193</strain>
    </source>
</reference>
<dbReference type="Proteomes" id="UP000215914">
    <property type="component" value="Chromosome 16"/>
</dbReference>
<gene>
    <name evidence="2" type="ORF">HannXRQ_Chr16g0497651</name>
</gene>
<dbReference type="EMBL" id="CM007905">
    <property type="protein sequence ID" value="OTF90262.1"/>
    <property type="molecule type" value="Genomic_DNA"/>
</dbReference>